<organism evidence="2 3">
    <name type="scientific">Mollisia scopiformis</name>
    <name type="common">Conifer needle endophyte fungus</name>
    <name type="synonym">Phialocephala scopiformis</name>
    <dbReference type="NCBI Taxonomy" id="149040"/>
    <lineage>
        <taxon>Eukaryota</taxon>
        <taxon>Fungi</taxon>
        <taxon>Dikarya</taxon>
        <taxon>Ascomycota</taxon>
        <taxon>Pezizomycotina</taxon>
        <taxon>Leotiomycetes</taxon>
        <taxon>Helotiales</taxon>
        <taxon>Mollisiaceae</taxon>
        <taxon>Mollisia</taxon>
    </lineage>
</organism>
<evidence type="ECO:0000313" key="2">
    <source>
        <dbReference type="EMBL" id="KUJ14873.1"/>
    </source>
</evidence>
<name>A0A194X3V8_MOLSC</name>
<dbReference type="KEGG" id="psco:LY89DRAFT_735935"/>
<proteinExistence type="predicted"/>
<sequence>MSSGRESQSLNEGNIGSGGNDGAKLLVMSGIYYVPRSEKAPKLTPAEEASAIQVVPKQPDQAPVQFAGKTPLPSTRKGKTRKPITHWTLSELEFLMEIIEEKLCKHRRLLQKEDWVEITDEMNKHFQGQRVRAGDKLSTYGKFAENNRAYPVRNANAVHSYATKKNTKGPLYNELCHKYLTGGGKRFTGTNIAGGKGTWAGKTPLVDDTGSGEDGEWQDDEDN</sequence>
<reference evidence="2 3" key="1">
    <citation type="submission" date="2015-10" db="EMBL/GenBank/DDBJ databases">
        <title>Full genome of DAOMC 229536 Phialocephala scopiformis, a fungal endophyte of spruce producing the potent anti-insectan compound rugulosin.</title>
        <authorList>
            <consortium name="DOE Joint Genome Institute"/>
            <person name="Walker A.K."/>
            <person name="Frasz S.L."/>
            <person name="Seifert K.A."/>
            <person name="Miller J.D."/>
            <person name="Mondo S.J."/>
            <person name="Labutti K."/>
            <person name="Lipzen A."/>
            <person name="Dockter R."/>
            <person name="Kennedy M."/>
            <person name="Grigoriev I.V."/>
            <person name="Spatafora J.W."/>
        </authorList>
    </citation>
    <scope>NUCLEOTIDE SEQUENCE [LARGE SCALE GENOMIC DNA]</scope>
    <source>
        <strain evidence="2 3">CBS 120377</strain>
    </source>
</reference>
<dbReference type="GeneID" id="28829785"/>
<evidence type="ECO:0000313" key="3">
    <source>
        <dbReference type="Proteomes" id="UP000070700"/>
    </source>
</evidence>
<feature type="compositionally biased region" description="Acidic residues" evidence="1">
    <location>
        <begin position="210"/>
        <end position="223"/>
    </location>
</feature>
<feature type="region of interest" description="Disordered" evidence="1">
    <location>
        <begin position="1"/>
        <end position="22"/>
    </location>
</feature>
<accession>A0A194X3V8</accession>
<gene>
    <name evidence="2" type="ORF">LY89DRAFT_735935</name>
</gene>
<evidence type="ECO:0000256" key="1">
    <source>
        <dbReference type="SAM" id="MobiDB-lite"/>
    </source>
</evidence>
<dbReference type="Proteomes" id="UP000070700">
    <property type="component" value="Unassembled WGS sequence"/>
</dbReference>
<keyword evidence="3" id="KW-1185">Reference proteome</keyword>
<dbReference type="EMBL" id="KQ947419">
    <property type="protein sequence ID" value="KUJ14873.1"/>
    <property type="molecule type" value="Genomic_DNA"/>
</dbReference>
<dbReference type="OrthoDB" id="10447657at2759"/>
<dbReference type="RefSeq" id="XP_018069228.1">
    <property type="nucleotide sequence ID" value="XM_018220059.1"/>
</dbReference>
<dbReference type="AlphaFoldDB" id="A0A194X3V8"/>
<dbReference type="InParanoid" id="A0A194X3V8"/>
<protein>
    <submittedName>
        <fullName evidence="2">Uncharacterized protein</fullName>
    </submittedName>
</protein>
<feature type="compositionally biased region" description="Polar residues" evidence="1">
    <location>
        <begin position="1"/>
        <end position="14"/>
    </location>
</feature>
<feature type="region of interest" description="Disordered" evidence="1">
    <location>
        <begin position="198"/>
        <end position="223"/>
    </location>
</feature>